<organism evidence="2 3">
    <name type="scientific">Exocentrus adspersus</name>
    <dbReference type="NCBI Taxonomy" id="1586481"/>
    <lineage>
        <taxon>Eukaryota</taxon>
        <taxon>Metazoa</taxon>
        <taxon>Ecdysozoa</taxon>
        <taxon>Arthropoda</taxon>
        <taxon>Hexapoda</taxon>
        <taxon>Insecta</taxon>
        <taxon>Pterygota</taxon>
        <taxon>Neoptera</taxon>
        <taxon>Endopterygota</taxon>
        <taxon>Coleoptera</taxon>
        <taxon>Polyphaga</taxon>
        <taxon>Cucujiformia</taxon>
        <taxon>Chrysomeloidea</taxon>
        <taxon>Cerambycidae</taxon>
        <taxon>Lamiinae</taxon>
        <taxon>Acanthocinini</taxon>
        <taxon>Exocentrus</taxon>
    </lineage>
</organism>
<comment type="caution">
    <text evidence="2">The sequence shown here is derived from an EMBL/GenBank/DDBJ whole genome shotgun (WGS) entry which is preliminary data.</text>
</comment>
<feature type="chain" id="PRO_5044001195" evidence="1">
    <location>
        <begin position="21"/>
        <end position="490"/>
    </location>
</feature>
<name>A0AAV8W4Y2_9CUCU</name>
<reference evidence="2 3" key="1">
    <citation type="journal article" date="2023" name="Insect Mol. Biol.">
        <title>Genome sequencing provides insights into the evolution of gene families encoding plant cell wall-degrading enzymes in longhorned beetles.</title>
        <authorList>
            <person name="Shin N.R."/>
            <person name="Okamura Y."/>
            <person name="Kirsch R."/>
            <person name="Pauchet Y."/>
        </authorList>
    </citation>
    <scope>NUCLEOTIDE SEQUENCE [LARGE SCALE GENOMIC DNA]</scope>
    <source>
        <strain evidence="2">EAD_L_NR</strain>
    </source>
</reference>
<keyword evidence="1" id="KW-0732">Signal</keyword>
<dbReference type="EMBL" id="JANEYG010000010">
    <property type="protein sequence ID" value="KAJ8921549.1"/>
    <property type="molecule type" value="Genomic_DNA"/>
</dbReference>
<accession>A0AAV8W4Y2</accession>
<keyword evidence="3" id="KW-1185">Reference proteome</keyword>
<proteinExistence type="predicted"/>
<feature type="signal peptide" evidence="1">
    <location>
        <begin position="1"/>
        <end position="20"/>
    </location>
</feature>
<protein>
    <submittedName>
        <fullName evidence="2">Uncharacterized protein</fullName>
    </submittedName>
</protein>
<dbReference type="Proteomes" id="UP001159042">
    <property type="component" value="Unassembled WGS sequence"/>
</dbReference>
<gene>
    <name evidence="2" type="ORF">NQ315_003169</name>
</gene>
<evidence type="ECO:0000313" key="3">
    <source>
        <dbReference type="Proteomes" id="UP001159042"/>
    </source>
</evidence>
<dbReference type="AlphaFoldDB" id="A0AAV8W4Y2"/>
<sequence>MKLLKPSVVFLALLFVQTECIRNGDTYSADKVEIDVSGYKLIEDIIDIILIIAAQAIKLLNVYKTDIERELVKIEKTAIDNLWDVVVDLLNEIEKDLNATYKAPIDCIKQHGSSLTGTVLNLTDQMTTCQIQVLTMRINVTLPILTHIYDTVEQLQSLTINVKKCGDAENVTACGNEISDRMVEAVTILLNELPEDIEEAGKLLADADIFAETCGQDATEQLEKNLDKVTSEISQWVSLLVMQVCSSTSRAIKDDDKDTGKADDDYFNIVLTALHLLEEVTEGVTKVALITLSSLKSTVKSLENFVVEFAKYEINQLGDNLFGQLDKLKKNASVVVDIISCTEDREADIKALLLVFLNKTGDCAVNRIDDVLDVLITVGEDIQNINDEVKNISSELDNCEEDSTASKCLLKLIESIEKATKELPAKISDDVEQAKKMVDELINYLYECEHDNYNKLEIEAQEIYIGIVECVEKQNITSQHRLLAYLHDVE</sequence>
<evidence type="ECO:0000313" key="2">
    <source>
        <dbReference type="EMBL" id="KAJ8921549.1"/>
    </source>
</evidence>
<evidence type="ECO:0000256" key="1">
    <source>
        <dbReference type="SAM" id="SignalP"/>
    </source>
</evidence>